<sequence length="1479" mass="164030">MHRVVLVVFLTAMIDKIIAFSVRSPFTIGLLVLVMAIWGGYSLKTLPIDAVPDVTNQQVDVITNSPNLSSLEIERYITTPLEMAMANIPGLTEVRSYSKFGSSVVKLIFTDDTDIYWARQQVFERLTQVQAEIPEGAGTPILGPVSTGLGEIFQYVIRPKDLNNSPYTLTEIRTIQDWVVRRKLLGLPGVADVSGYGGYAKEYQAQIKTDRMRALGVTVDELYEALNKGNSNTGGAYIEKENKAFTIRGIGLAASLEDIANAVVKKNGSVPILVKDVADVEFGHALRFGALSNNGEGEVVGGSILMMKGANGNEVISRLKERFAEIQKELPPGLTIEPFLDRSKLVNAAIATVAKNLVEGAIIVMIVILIFLGNWRASLLAASVIPLAMLFAFIWMKEFGVVGNVMSLGAIDFGLLVDPAIIVVESAVLFLALRMSKFQGKKMTFADRQEVVISAAAEVKKSVIFGGLIILIVYVPILTLQGIEGKMFSPMAKTVAFAIIGALLLAVTYVPMMCAVMLRPPKSAHHDGFSEKIVQFFLKGLRPVVRAGLRVKWAVILFALAVLTAGIIGFGKIGGEFMPQIQEGDMVVDMDLPVGTPLTESIRQSQIFQAGIMKEFPDEVEGVVSKIGTSEVKVDPLPLESQEVYVELKDKKHWTKATNQQELAIKMNEYMSQFPGPLYAISQPIESRVNDMISGARTQVVVQLYGTDLDTLVKKTKQIIQIVRNVPGAVDVKGSKVFGLPQLNIHYDRQRMAVYGIKVEQVNRAIQMAFGGATAGVVYEDDRRFDVTLRLTGEDRTRPENIENLLINDQNNNPIPLRDIATISETIGPSEIVHENMKRVVNLGFNVRGRDLQSVVNDVIKQVDAKVKLPKGYEINYGGDFENFGRAKDRLSIVVPIALLVIFGLLYLTFRNFRDSFLIYAVVPLSAVGGVFSLLIRDMNFSISAGVGFIALFGVAVLNGILLVSHFNALGDEGIDDPNERVLKGIEERFRPVLMTSFVAALGFMPMALSTSVGSEVQKPLATVVIGGLLTATVLTLIVLPILYAMFAGKPKKGGLTGGIKAKAVQVTTTIVLLLATGLLAANAQITPNQPIPIKPEVGDVEDVRELTLDQALNLTKQYNPQTRLADLRIEREQVLLPATLNIEPPRIYTQAPSGENYRLGFLQAIQFPTVYSNQRKAQRQLVKVNQAEKNVTFNELSYQVRSVFNDILYYERVIHNFEKQDSLLSNFVRVTDVRLNVGQISRIERLNAESQYRENQIYLKQSRARLRGARIQLWILTGLAPDSTRKVKGDFKRINYGATISAADTSFSSNPRVTYFEENRRYNEKLLQVEKSRQLPGISFGYMNQGSRETPVAFRWEFGLTVPLWQWQYRSRQAGARKDIEIAQQQISLSGYELRGAFDKAASDYRTYQESLDYYETFALNQADEIVKAAQDSYRLGSIGYYNFLLNLQQAFQIRAEYLDVVRNYNNSIITIQYLKGE</sequence>
<comment type="caution">
    <text evidence="9">The sequence shown here is derived from an EMBL/GenBank/DDBJ whole genome shotgun (WGS) entry which is preliminary data.</text>
</comment>
<dbReference type="SUPFAM" id="SSF56954">
    <property type="entry name" value="Outer membrane efflux proteins (OEP)"/>
    <property type="match status" value="1"/>
</dbReference>
<protein>
    <submittedName>
        <fullName evidence="9">CusA/CzcA family heavy metal efflux RND transporter</fullName>
    </submittedName>
</protein>
<feature type="transmembrane region" description="Helical" evidence="8">
    <location>
        <begin position="917"/>
        <end position="936"/>
    </location>
</feature>
<dbReference type="PANTHER" id="PTHR32063">
    <property type="match status" value="1"/>
</dbReference>
<accession>A0A2S7IS62</accession>
<reference evidence="10" key="1">
    <citation type="submission" date="2018-02" db="EMBL/GenBank/DDBJ databases">
        <title>Genome sequencing of Solimonas sp. HR-BB.</title>
        <authorList>
            <person name="Lee Y."/>
            <person name="Jeon C.O."/>
        </authorList>
    </citation>
    <scope>NUCLEOTIDE SEQUENCE [LARGE SCALE GENOMIC DNA]</scope>
    <source>
        <strain evidence="10">HR-U</strain>
    </source>
</reference>
<dbReference type="GO" id="GO:0008324">
    <property type="term" value="F:monoatomic cation transmembrane transporter activity"/>
    <property type="evidence" value="ECO:0007669"/>
    <property type="project" value="InterPro"/>
</dbReference>
<evidence type="ECO:0000313" key="9">
    <source>
        <dbReference type="EMBL" id="PQA60545.1"/>
    </source>
</evidence>
<organism evidence="9 10">
    <name type="scientific">Siphonobacter curvatus</name>
    <dbReference type="NCBI Taxonomy" id="2094562"/>
    <lineage>
        <taxon>Bacteria</taxon>
        <taxon>Pseudomonadati</taxon>
        <taxon>Bacteroidota</taxon>
        <taxon>Cytophagia</taxon>
        <taxon>Cytophagales</taxon>
        <taxon>Cytophagaceae</taxon>
        <taxon>Siphonobacter</taxon>
    </lineage>
</organism>
<dbReference type="InterPro" id="IPR001036">
    <property type="entry name" value="Acrflvin-R"/>
</dbReference>
<evidence type="ECO:0000256" key="4">
    <source>
        <dbReference type="ARBA" id="ARBA00022475"/>
    </source>
</evidence>
<dbReference type="SUPFAM" id="SSF82714">
    <property type="entry name" value="Multidrug efflux transporter AcrB TolC docking domain, DN and DC subdomains"/>
    <property type="match status" value="2"/>
</dbReference>
<feature type="transmembrane region" description="Helical" evidence="8">
    <location>
        <begin position="1064"/>
        <end position="1082"/>
    </location>
</feature>
<dbReference type="SUPFAM" id="SSF82693">
    <property type="entry name" value="Multidrug efflux transporter AcrB pore domain, PN1, PN2, PC1 and PC2 subdomains"/>
    <property type="match status" value="2"/>
</dbReference>
<dbReference type="Gene3D" id="3.30.70.1430">
    <property type="entry name" value="Multidrug efflux transporter AcrB pore domain"/>
    <property type="match status" value="2"/>
</dbReference>
<dbReference type="PANTHER" id="PTHR32063:SF24">
    <property type="entry name" value="CATION EFFLUX SYSTEM (ACRB_ACRD_ACRF FAMILY)"/>
    <property type="match status" value="1"/>
</dbReference>
<keyword evidence="10" id="KW-1185">Reference proteome</keyword>
<feature type="transmembrane region" description="Helical" evidence="8">
    <location>
        <begin position="551"/>
        <end position="571"/>
    </location>
</feature>
<feature type="transmembrane region" description="Helical" evidence="8">
    <location>
        <begin position="942"/>
        <end position="969"/>
    </location>
</feature>
<dbReference type="GO" id="GO:0005886">
    <property type="term" value="C:plasma membrane"/>
    <property type="evidence" value="ECO:0007669"/>
    <property type="project" value="UniProtKB-SubCell"/>
</dbReference>
<dbReference type="Pfam" id="PF00873">
    <property type="entry name" value="ACR_tran"/>
    <property type="match status" value="1"/>
</dbReference>
<dbReference type="NCBIfam" id="TIGR00914">
    <property type="entry name" value="2A0601"/>
    <property type="match status" value="1"/>
</dbReference>
<feature type="transmembrane region" description="Helical" evidence="8">
    <location>
        <begin position="1021"/>
        <end position="1044"/>
    </location>
</feature>
<evidence type="ECO:0000256" key="8">
    <source>
        <dbReference type="SAM" id="Phobius"/>
    </source>
</evidence>
<evidence type="ECO:0000256" key="1">
    <source>
        <dbReference type="ARBA" id="ARBA00004651"/>
    </source>
</evidence>
<dbReference type="Gene3D" id="1.20.1640.10">
    <property type="entry name" value="Multidrug efflux transporter AcrB transmembrane domain"/>
    <property type="match status" value="2"/>
</dbReference>
<dbReference type="SUPFAM" id="SSF82866">
    <property type="entry name" value="Multidrug efflux transporter AcrB transmembrane domain"/>
    <property type="match status" value="2"/>
</dbReference>
<dbReference type="Gene3D" id="3.30.70.1320">
    <property type="entry name" value="Multidrug efflux transporter AcrB pore domain like"/>
    <property type="match status" value="1"/>
</dbReference>
<dbReference type="InterPro" id="IPR004763">
    <property type="entry name" value="CusA-like"/>
</dbReference>
<dbReference type="InterPro" id="IPR027463">
    <property type="entry name" value="AcrB_DN_DC_subdom"/>
</dbReference>
<gene>
    <name evidence="9" type="ORF">C5O19_13280</name>
</gene>
<feature type="transmembrane region" description="Helical" evidence="8">
    <location>
        <begin position="891"/>
        <end position="910"/>
    </location>
</feature>
<dbReference type="PRINTS" id="PR00702">
    <property type="entry name" value="ACRIFLAVINRP"/>
</dbReference>
<proteinExistence type="inferred from homology"/>
<dbReference type="Gene3D" id="3.30.70.1440">
    <property type="entry name" value="Multidrug efflux transporter AcrB pore domain"/>
    <property type="match status" value="1"/>
</dbReference>
<keyword evidence="5 8" id="KW-0812">Transmembrane</keyword>
<feature type="transmembrane region" description="Helical" evidence="8">
    <location>
        <begin position="495"/>
        <end position="518"/>
    </location>
</feature>
<evidence type="ECO:0000256" key="5">
    <source>
        <dbReference type="ARBA" id="ARBA00022692"/>
    </source>
</evidence>
<comment type="similarity">
    <text evidence="2">Belongs to the resistance-nodulation-cell division (RND) (TC 2.A.6) family.</text>
</comment>
<dbReference type="Gene3D" id="3.30.2090.10">
    <property type="entry name" value="Multidrug efflux transporter AcrB TolC docking domain, DN and DC subdomains"/>
    <property type="match status" value="2"/>
</dbReference>
<evidence type="ECO:0000256" key="6">
    <source>
        <dbReference type="ARBA" id="ARBA00022989"/>
    </source>
</evidence>
<keyword evidence="4" id="KW-1003">Cell membrane</keyword>
<dbReference type="GO" id="GO:0015562">
    <property type="term" value="F:efflux transmembrane transporter activity"/>
    <property type="evidence" value="ECO:0007669"/>
    <property type="project" value="InterPro"/>
</dbReference>
<dbReference type="EMBL" id="PTRA01000001">
    <property type="protein sequence ID" value="PQA60545.1"/>
    <property type="molecule type" value="Genomic_DNA"/>
</dbReference>
<evidence type="ECO:0000256" key="7">
    <source>
        <dbReference type="ARBA" id="ARBA00023136"/>
    </source>
</evidence>
<feature type="transmembrane region" description="Helical" evidence="8">
    <location>
        <begin position="463"/>
        <end position="483"/>
    </location>
</feature>
<feature type="transmembrane region" description="Helical" evidence="8">
    <location>
        <begin position="408"/>
        <end position="433"/>
    </location>
</feature>
<feature type="transmembrane region" description="Helical" evidence="8">
    <location>
        <begin position="379"/>
        <end position="396"/>
    </location>
</feature>
<evidence type="ECO:0000313" key="10">
    <source>
        <dbReference type="Proteomes" id="UP000239590"/>
    </source>
</evidence>
<dbReference type="Proteomes" id="UP000239590">
    <property type="component" value="Unassembled WGS sequence"/>
</dbReference>
<keyword evidence="7 8" id="KW-0472">Membrane</keyword>
<keyword evidence="3" id="KW-0813">Transport</keyword>
<dbReference type="GO" id="GO:0042910">
    <property type="term" value="F:xenobiotic transmembrane transporter activity"/>
    <property type="evidence" value="ECO:0007669"/>
    <property type="project" value="TreeGrafter"/>
</dbReference>
<dbReference type="Gene3D" id="1.20.1600.10">
    <property type="entry name" value="Outer membrane efflux proteins (OEP)"/>
    <property type="match status" value="1"/>
</dbReference>
<evidence type="ECO:0000256" key="2">
    <source>
        <dbReference type="ARBA" id="ARBA00010942"/>
    </source>
</evidence>
<dbReference type="OrthoDB" id="636130at2"/>
<feature type="transmembrane region" description="Helical" evidence="8">
    <location>
        <begin position="990"/>
        <end position="1009"/>
    </location>
</feature>
<comment type="subcellular location">
    <subcellularLocation>
        <location evidence="1">Cell membrane</location>
        <topology evidence="1">Multi-pass membrane protein</topology>
    </subcellularLocation>
</comment>
<keyword evidence="6 8" id="KW-1133">Transmembrane helix</keyword>
<feature type="transmembrane region" description="Helical" evidence="8">
    <location>
        <begin position="348"/>
        <end position="372"/>
    </location>
</feature>
<evidence type="ECO:0000256" key="3">
    <source>
        <dbReference type="ARBA" id="ARBA00022448"/>
    </source>
</evidence>
<name>A0A2S7IS62_9BACT</name>